<proteinExistence type="predicted"/>
<dbReference type="EMBL" id="BAABKN010000019">
    <property type="protein sequence ID" value="GAA4745232.1"/>
    <property type="molecule type" value="Genomic_DNA"/>
</dbReference>
<feature type="domain" description="Luciferase-like" evidence="5">
    <location>
        <begin position="197"/>
        <end position="441"/>
    </location>
</feature>
<dbReference type="RefSeq" id="WP_345527887.1">
    <property type="nucleotide sequence ID" value="NZ_BAABKN010000019.1"/>
</dbReference>
<organism evidence="6 7">
    <name type="scientific">Nocardioides endophyticus</name>
    <dbReference type="NCBI Taxonomy" id="1353775"/>
    <lineage>
        <taxon>Bacteria</taxon>
        <taxon>Bacillati</taxon>
        <taxon>Actinomycetota</taxon>
        <taxon>Actinomycetes</taxon>
        <taxon>Propionibacteriales</taxon>
        <taxon>Nocardioidaceae</taxon>
        <taxon>Nocardioides</taxon>
    </lineage>
</organism>
<dbReference type="InterPro" id="IPR050172">
    <property type="entry name" value="SsuD_RutA_monooxygenase"/>
</dbReference>
<evidence type="ECO:0000313" key="7">
    <source>
        <dbReference type="Proteomes" id="UP001499882"/>
    </source>
</evidence>
<evidence type="ECO:0000256" key="4">
    <source>
        <dbReference type="ARBA" id="ARBA00023033"/>
    </source>
</evidence>
<keyword evidence="3" id="KW-0560">Oxidoreductase</keyword>
<dbReference type="SUPFAM" id="SSF52540">
    <property type="entry name" value="P-loop containing nucleoside triphosphate hydrolases"/>
    <property type="match status" value="1"/>
</dbReference>
<name>A0ABP8Z318_9ACTN</name>
<dbReference type="InterPro" id="IPR036661">
    <property type="entry name" value="Luciferase-like_sf"/>
</dbReference>
<evidence type="ECO:0000256" key="3">
    <source>
        <dbReference type="ARBA" id="ARBA00023002"/>
    </source>
</evidence>
<evidence type="ECO:0000313" key="6">
    <source>
        <dbReference type="EMBL" id="GAA4745232.1"/>
    </source>
</evidence>
<dbReference type="Proteomes" id="UP001499882">
    <property type="component" value="Unassembled WGS sequence"/>
</dbReference>
<dbReference type="Pfam" id="PF00296">
    <property type="entry name" value="Bac_luciferase"/>
    <property type="match status" value="1"/>
</dbReference>
<dbReference type="SUPFAM" id="SSF51679">
    <property type="entry name" value="Bacterial luciferase-like"/>
    <property type="match status" value="1"/>
</dbReference>
<dbReference type="PANTHER" id="PTHR42847:SF4">
    <property type="entry name" value="ALKANESULFONATE MONOOXYGENASE-RELATED"/>
    <property type="match status" value="1"/>
</dbReference>
<sequence length="470" mass="50357">MLPDPALVVLVGPSGAGKSTWAASRYRSEEIVSSDALRGVVGSGPSDLDASADAFDLLERIVAARLGRGLTTVVDTLGLDDSRRTAWLAAARAAHLPAVVMRFDTPPELCRERNRQRDRPVPAQVLAGQLRKAGVTSTALDLEGWDAVLRITDWGRVPESAPQRPLGLTTPSAAERRSSQGLRFVLQVGRFPWGEDPAAWLTAIARAADDAGFAGLALMDHLIQIPQVGRAWEPIPEPWVTLGLLAGLDTRLELGTLVTPVTFRPPGITAKAAATLDAVTGGRAFVGLGAGWWEREHAAYGVPFPPAGQRLDRVEVAIETMRALWAPGTKAAAELPETTSYPRPAHDIPIILGGAGERTLRIGARLADAVNVRTEQVDRALAAVQGTDTTVSVLDLPIVGRDRDDTWTRVERLRGSTKASTYAERTHAGTPAEQRDRYGRLAERGVDAVFLAISDLDGPDDVERLSPLLT</sequence>
<keyword evidence="4" id="KW-0503">Monooxygenase</keyword>
<reference evidence="7" key="1">
    <citation type="journal article" date="2019" name="Int. J. Syst. Evol. Microbiol.">
        <title>The Global Catalogue of Microorganisms (GCM) 10K type strain sequencing project: providing services to taxonomists for standard genome sequencing and annotation.</title>
        <authorList>
            <consortium name="The Broad Institute Genomics Platform"/>
            <consortium name="The Broad Institute Genome Sequencing Center for Infectious Disease"/>
            <person name="Wu L."/>
            <person name="Ma J."/>
        </authorList>
    </citation>
    <scope>NUCLEOTIDE SEQUENCE [LARGE SCALE GENOMIC DNA]</scope>
    <source>
        <strain evidence="7">JCM 18532</strain>
    </source>
</reference>
<keyword evidence="1" id="KW-0285">Flavoprotein</keyword>
<keyword evidence="2" id="KW-0288">FMN</keyword>
<protein>
    <recommendedName>
        <fullName evidence="5">Luciferase-like domain-containing protein</fullName>
    </recommendedName>
</protein>
<comment type="caution">
    <text evidence="6">The sequence shown here is derived from an EMBL/GenBank/DDBJ whole genome shotgun (WGS) entry which is preliminary data.</text>
</comment>
<dbReference type="InterPro" id="IPR027417">
    <property type="entry name" value="P-loop_NTPase"/>
</dbReference>
<dbReference type="Gene3D" id="3.40.50.300">
    <property type="entry name" value="P-loop containing nucleotide triphosphate hydrolases"/>
    <property type="match status" value="1"/>
</dbReference>
<evidence type="ECO:0000256" key="1">
    <source>
        <dbReference type="ARBA" id="ARBA00022630"/>
    </source>
</evidence>
<dbReference type="Pfam" id="PF13671">
    <property type="entry name" value="AAA_33"/>
    <property type="match status" value="1"/>
</dbReference>
<accession>A0ABP8Z318</accession>
<keyword evidence="7" id="KW-1185">Reference proteome</keyword>
<dbReference type="InterPro" id="IPR011251">
    <property type="entry name" value="Luciferase-like_dom"/>
</dbReference>
<dbReference type="PANTHER" id="PTHR42847">
    <property type="entry name" value="ALKANESULFONATE MONOOXYGENASE"/>
    <property type="match status" value="1"/>
</dbReference>
<evidence type="ECO:0000256" key="2">
    <source>
        <dbReference type="ARBA" id="ARBA00022643"/>
    </source>
</evidence>
<dbReference type="Gene3D" id="3.20.20.30">
    <property type="entry name" value="Luciferase-like domain"/>
    <property type="match status" value="1"/>
</dbReference>
<evidence type="ECO:0000259" key="5">
    <source>
        <dbReference type="Pfam" id="PF00296"/>
    </source>
</evidence>
<gene>
    <name evidence="6" type="ORF">GCM10023350_32560</name>
</gene>